<dbReference type="InterPro" id="IPR019934">
    <property type="entry name" value="CHP03545"/>
</dbReference>
<reference evidence="3 4" key="1">
    <citation type="submission" date="2019-03" db="EMBL/GenBank/DDBJ databases">
        <title>Freshwater and sediment microbial communities from various areas in North America, analyzing microbe dynamics in response to fracking.</title>
        <authorList>
            <person name="Lamendella R."/>
        </authorList>
    </citation>
    <scope>NUCLEOTIDE SEQUENCE [LARGE SCALE GENOMIC DNA]</scope>
    <source>
        <strain evidence="3 4">18_TX</strain>
    </source>
</reference>
<name>A0A4R6PQJ6_9GAMM</name>
<accession>A0A4R6PQJ6</accession>
<proteinExistence type="predicted"/>
<keyword evidence="2" id="KW-1133">Transmembrane helix</keyword>
<evidence type="ECO:0000256" key="1">
    <source>
        <dbReference type="SAM" id="Coils"/>
    </source>
</evidence>
<dbReference type="NCBIfam" id="TIGR03545">
    <property type="entry name" value="TIGR03545 family protein"/>
    <property type="match status" value="1"/>
</dbReference>
<keyword evidence="1" id="KW-0175">Coiled coil</keyword>
<feature type="transmembrane region" description="Helical" evidence="2">
    <location>
        <begin position="21"/>
        <end position="40"/>
    </location>
</feature>
<organism evidence="3 4">
    <name type="scientific">Idiomarina aquatica</name>
    <dbReference type="NCBI Taxonomy" id="1327752"/>
    <lineage>
        <taxon>Bacteria</taxon>
        <taxon>Pseudomonadati</taxon>
        <taxon>Pseudomonadota</taxon>
        <taxon>Gammaproteobacteria</taxon>
        <taxon>Alteromonadales</taxon>
        <taxon>Idiomarinaceae</taxon>
        <taxon>Idiomarina</taxon>
    </lineage>
</organism>
<gene>
    <name evidence="3" type="ORF">DEU29_103138</name>
</gene>
<sequence>MATVHGFTGVVMKRSVIRWPGLAVFGGIVALIVIVSWLFLDAILKVSMEYGLGRVNGAEVNIARVEHEWSPLTLRAYGVQATDAAKPTHNQVQLESFSADISAAELLLGRIHIEQLDVLGVRVDQPREQGEGEVYVTPSKDDVKNWASANWEQLKVSLPSTDEIVQQVGLQTDQVLADAEQKIEQQRTQFNDAKAALPDKEKIAAYQQQIKEITEGDVEGLGDVAARKKKLDQLKDAIREDKAAIERFRAQLSESAEIVKTQIARVKDAPGNDIDRIQNFFQLNETGLQNVTGLLLGDRARQWSEYLLLAYEQLAPMLARSANSQTVEKARGAGESLSFVEADAPPEFWIKNARTEVLIAGTAVNIDWQNITHQHNLLGQPTTYQARVDNSDLWNAFNLDGELSLLESGIDAKQQWQLKGANLKSLGLSESDELTASIASALLDSDGTVLVRGNQLDGEAIIRMLDLEMLAQGSSKITNAIAAALKQLNRLDINTEIAGDILSPSLSLNLNSDLDQQLGKLLGDTAMAEAQGKLNEIRADLTAKVEQQLGPNTELLQNITQLNSQAGDFNQQLEELLKSKIEDNLKDKLKDRLFGNS</sequence>
<protein>
    <submittedName>
        <fullName evidence="3">Uncharacterized protein (TIGR03545 family)</fullName>
    </submittedName>
</protein>
<evidence type="ECO:0000313" key="3">
    <source>
        <dbReference type="EMBL" id="TDP39242.1"/>
    </source>
</evidence>
<dbReference type="Proteomes" id="UP000295531">
    <property type="component" value="Unassembled WGS sequence"/>
</dbReference>
<keyword evidence="2" id="KW-0472">Membrane</keyword>
<comment type="caution">
    <text evidence="3">The sequence shown here is derived from an EMBL/GenBank/DDBJ whole genome shotgun (WGS) entry which is preliminary data.</text>
</comment>
<dbReference type="AlphaFoldDB" id="A0A4R6PQJ6"/>
<evidence type="ECO:0000313" key="4">
    <source>
        <dbReference type="Proteomes" id="UP000295531"/>
    </source>
</evidence>
<keyword evidence="2" id="KW-0812">Transmembrane</keyword>
<keyword evidence="4" id="KW-1185">Reference proteome</keyword>
<dbReference type="EMBL" id="SNXI01000003">
    <property type="protein sequence ID" value="TDP39242.1"/>
    <property type="molecule type" value="Genomic_DNA"/>
</dbReference>
<feature type="coiled-coil region" evidence="1">
    <location>
        <begin position="527"/>
        <end position="579"/>
    </location>
</feature>
<evidence type="ECO:0000256" key="2">
    <source>
        <dbReference type="SAM" id="Phobius"/>
    </source>
</evidence>